<evidence type="ECO:0000256" key="5">
    <source>
        <dbReference type="RuleBase" id="RU000411"/>
    </source>
</evidence>
<dbReference type="InterPro" id="IPR000215">
    <property type="entry name" value="Serpin_fam"/>
</dbReference>
<keyword evidence="3" id="KW-0722">Serine protease inhibitor</keyword>
<dbReference type="PANTHER" id="PTHR11461">
    <property type="entry name" value="SERINE PROTEASE INHIBITOR, SERPIN"/>
    <property type="match status" value="1"/>
</dbReference>
<reference evidence="7" key="1">
    <citation type="submission" date="2022-12" db="EMBL/GenBank/DDBJ databases">
        <title>Genome assemblies of Blomia tropicalis.</title>
        <authorList>
            <person name="Cui Y."/>
        </authorList>
    </citation>
    <scope>NUCLEOTIDE SEQUENCE</scope>
    <source>
        <tissue evidence="7">Adult mites</tissue>
    </source>
</reference>
<gene>
    <name evidence="7" type="ORF">RDWZM_006908</name>
</gene>
<dbReference type="OMA" id="ATHGHCE"/>
<evidence type="ECO:0000256" key="2">
    <source>
        <dbReference type="ARBA" id="ARBA00022690"/>
    </source>
</evidence>
<dbReference type="InterPro" id="IPR042178">
    <property type="entry name" value="Serpin_sf_1"/>
</dbReference>
<dbReference type="Proteomes" id="UP001142055">
    <property type="component" value="Chromosome 2"/>
</dbReference>
<comment type="caution">
    <text evidence="7">The sequence shown here is derived from an EMBL/GenBank/DDBJ whole genome shotgun (WGS) entry which is preliminary data.</text>
</comment>
<dbReference type="GO" id="GO:0005615">
    <property type="term" value="C:extracellular space"/>
    <property type="evidence" value="ECO:0007669"/>
    <property type="project" value="InterPro"/>
</dbReference>
<dbReference type="InterPro" id="IPR042185">
    <property type="entry name" value="Serpin_sf_2"/>
</dbReference>
<dbReference type="PANTHER" id="PTHR11461:SF211">
    <property type="entry name" value="GH10112P-RELATED"/>
    <property type="match status" value="1"/>
</dbReference>
<comment type="similarity">
    <text evidence="1 5">Belongs to the serpin family.</text>
</comment>
<evidence type="ECO:0000259" key="6">
    <source>
        <dbReference type="SMART" id="SM00093"/>
    </source>
</evidence>
<dbReference type="PROSITE" id="PS00284">
    <property type="entry name" value="SERPIN"/>
    <property type="match status" value="1"/>
</dbReference>
<evidence type="ECO:0000256" key="1">
    <source>
        <dbReference type="ARBA" id="ARBA00009500"/>
    </source>
</evidence>
<evidence type="ECO:0000313" key="7">
    <source>
        <dbReference type="EMBL" id="KAJ6221096.1"/>
    </source>
</evidence>
<name>A0A9Q0RPQ9_BLOTA</name>
<dbReference type="SMART" id="SM00093">
    <property type="entry name" value="SERPIN"/>
    <property type="match status" value="1"/>
</dbReference>
<evidence type="ECO:0000313" key="8">
    <source>
        <dbReference type="Proteomes" id="UP001142055"/>
    </source>
</evidence>
<keyword evidence="8" id="KW-1185">Reference proteome</keyword>
<keyword evidence="4" id="KW-0325">Glycoprotein</keyword>
<evidence type="ECO:0000256" key="3">
    <source>
        <dbReference type="ARBA" id="ARBA00022900"/>
    </source>
</evidence>
<feature type="domain" description="Serpin" evidence="6">
    <location>
        <begin position="15"/>
        <end position="352"/>
    </location>
</feature>
<dbReference type="SUPFAM" id="SSF56574">
    <property type="entry name" value="Serpins"/>
    <property type="match status" value="1"/>
</dbReference>
<dbReference type="Pfam" id="PF00079">
    <property type="entry name" value="Serpin"/>
    <property type="match status" value="1"/>
</dbReference>
<organism evidence="7 8">
    <name type="scientific">Blomia tropicalis</name>
    <name type="common">Mite</name>
    <dbReference type="NCBI Taxonomy" id="40697"/>
    <lineage>
        <taxon>Eukaryota</taxon>
        <taxon>Metazoa</taxon>
        <taxon>Ecdysozoa</taxon>
        <taxon>Arthropoda</taxon>
        <taxon>Chelicerata</taxon>
        <taxon>Arachnida</taxon>
        <taxon>Acari</taxon>
        <taxon>Acariformes</taxon>
        <taxon>Sarcoptiformes</taxon>
        <taxon>Astigmata</taxon>
        <taxon>Glycyphagoidea</taxon>
        <taxon>Echimyopodidae</taxon>
        <taxon>Blomia</taxon>
    </lineage>
</organism>
<dbReference type="GO" id="GO:0004867">
    <property type="term" value="F:serine-type endopeptidase inhibitor activity"/>
    <property type="evidence" value="ECO:0007669"/>
    <property type="project" value="UniProtKB-KW"/>
</dbReference>
<dbReference type="InterPro" id="IPR036186">
    <property type="entry name" value="Serpin_sf"/>
</dbReference>
<dbReference type="Gene3D" id="2.30.39.10">
    <property type="entry name" value="Alpha-1-antitrypsin, domain 1"/>
    <property type="match status" value="1"/>
</dbReference>
<sequence length="353" mass="40924">MAENKAFQVEKTVNMMLRMQMLQFRDFSNVILSPFSLEVLVFSLLPGISGKCLEDVSNFLFGRVVPMQEVNEAIRCYKLAVNHINALEKVDFKMNNYIYISDQYNVNQNYVDFVYTNLNTRVKEINFMDENLELYNIIDKDIRNATHGHCELKFRPCKQYDGKFQSSIGEPMVRYTVQISHFKFCQDNPDFYYIEMPYKNESMNLCIILPKQGYTLRSVLNNLNYNTLMNLFKTSVLTMCEVHLPDVKLQANLDLAYVLQICGLTKVFEEEGADFSKMTTNPKGLFLESVMTNSDLFLQDLTQISTSIHMLPEPPPPTIAPTILIDRPFMYFVNCEMKQHTAVLFSGNVNVYE</sequence>
<protein>
    <recommendedName>
        <fullName evidence="6">Serpin domain-containing protein</fullName>
    </recommendedName>
</protein>
<dbReference type="Gene3D" id="3.30.497.10">
    <property type="entry name" value="Antithrombin, subunit I, domain 2"/>
    <property type="match status" value="1"/>
</dbReference>
<keyword evidence="2" id="KW-0646">Protease inhibitor</keyword>
<proteinExistence type="inferred from homology"/>
<dbReference type="EMBL" id="JAPWDV010000002">
    <property type="protein sequence ID" value="KAJ6221096.1"/>
    <property type="molecule type" value="Genomic_DNA"/>
</dbReference>
<accession>A0A9Q0RPQ9</accession>
<evidence type="ECO:0000256" key="4">
    <source>
        <dbReference type="ARBA" id="ARBA00023180"/>
    </source>
</evidence>
<dbReference type="InterPro" id="IPR023796">
    <property type="entry name" value="Serpin_dom"/>
</dbReference>
<dbReference type="AlphaFoldDB" id="A0A9Q0RPQ9"/>
<dbReference type="InterPro" id="IPR023795">
    <property type="entry name" value="Serpin_CS"/>
</dbReference>